<accession>A0A6M0S0L6</accession>
<organism evidence="1 2">
    <name type="scientific">Adonisia turfae CCMR0082</name>
    <dbReference type="NCBI Taxonomy" id="2304604"/>
    <lineage>
        <taxon>Bacteria</taxon>
        <taxon>Bacillati</taxon>
        <taxon>Cyanobacteriota</taxon>
        <taxon>Adonisia</taxon>
        <taxon>Adonisia turfae</taxon>
    </lineage>
</organism>
<proteinExistence type="predicted"/>
<sequence>MPKRAQEITLHNSLYASPQGWASVLFLQIRKLPASAYQYQVVKMDTSDVLLPDELARFVFESWWENYNNPAMRRRGGVHPINHLYCNTLHYKDDIRHVFNQAKLKGYQGQDKPLLGEWKYYQVQRWNKVEGLAGDTLQSALLNLSAAINTGQLKVNPDVATQLREEMKDDYDWEVGVKTMPITLAAFVQAFSQMPLKVRATAAQAYLRGGWV</sequence>
<dbReference type="AlphaFoldDB" id="A0A6M0S0L6"/>
<evidence type="ECO:0000313" key="2">
    <source>
        <dbReference type="Proteomes" id="UP000473574"/>
    </source>
</evidence>
<comment type="caution">
    <text evidence="1">The sequence shown here is derived from an EMBL/GenBank/DDBJ whole genome shotgun (WGS) entry which is preliminary data.</text>
</comment>
<dbReference type="Proteomes" id="UP000473574">
    <property type="component" value="Unassembled WGS sequence"/>
</dbReference>
<protein>
    <submittedName>
        <fullName evidence="1">Uncharacterized protein</fullName>
    </submittedName>
</protein>
<dbReference type="EMBL" id="QZCE01000001">
    <property type="protein sequence ID" value="NEZ61997.1"/>
    <property type="molecule type" value="Genomic_DNA"/>
</dbReference>
<name>A0A6M0S0L6_9CYAN</name>
<evidence type="ECO:0000313" key="1">
    <source>
        <dbReference type="EMBL" id="NEZ61997.1"/>
    </source>
</evidence>
<reference evidence="1 2" key="1">
    <citation type="journal article" date="2020" name="Microb. Ecol.">
        <title>Ecogenomics of the Marine Benthic Filamentous Cyanobacterium Adonisia.</title>
        <authorList>
            <person name="Walter J.M."/>
            <person name="Coutinho F.H."/>
            <person name="Leomil L."/>
            <person name="Hargreaves P.I."/>
            <person name="Campeao M.E."/>
            <person name="Vieira V.V."/>
            <person name="Silva B.S."/>
            <person name="Fistarol G.O."/>
            <person name="Salomon P.S."/>
            <person name="Sawabe T."/>
            <person name="Mino S."/>
            <person name="Hosokawa M."/>
            <person name="Miyashita H."/>
            <person name="Maruyama F."/>
            <person name="van Verk M.C."/>
            <person name="Dutilh B.E."/>
            <person name="Thompson C.C."/>
            <person name="Thompson F.L."/>
        </authorList>
    </citation>
    <scope>NUCLEOTIDE SEQUENCE [LARGE SCALE GENOMIC DNA]</scope>
    <source>
        <strain evidence="1 2">CCMR0082</strain>
    </source>
</reference>
<gene>
    <name evidence="1" type="ORF">D0962_04275</name>
</gene>
<dbReference type="RefSeq" id="WP_163660102.1">
    <property type="nucleotide sequence ID" value="NZ_QZCE01000001.1"/>
</dbReference>